<dbReference type="InterPro" id="IPR002678">
    <property type="entry name" value="DUF34/NIF3"/>
</dbReference>
<dbReference type="InterPro" id="IPR036069">
    <property type="entry name" value="DUF34/NIF3_sf"/>
</dbReference>
<dbReference type="PANTHER" id="PTHR13799:SF14">
    <property type="entry name" value="GTP CYCLOHYDROLASE 1 TYPE 2 HOMOLOG"/>
    <property type="match status" value="1"/>
</dbReference>
<comment type="caution">
    <text evidence="5">The sequence shown here is derived from an EMBL/GenBank/DDBJ whole genome shotgun (WGS) entry which is preliminary data.</text>
</comment>
<dbReference type="Gene3D" id="3.40.1390.30">
    <property type="entry name" value="NIF3 (NGG1p interacting factor 3)-like"/>
    <property type="match status" value="2"/>
</dbReference>
<accession>A0ABU1T0K1</accession>
<keyword evidence="4" id="KW-0479">Metal-binding</keyword>
<dbReference type="SUPFAM" id="SSF102705">
    <property type="entry name" value="NIF3 (NGG1p interacting factor 3)-like"/>
    <property type="match status" value="1"/>
</dbReference>
<evidence type="ECO:0000256" key="1">
    <source>
        <dbReference type="ARBA" id="ARBA00006964"/>
    </source>
</evidence>
<dbReference type="EMBL" id="JAVDUJ010000001">
    <property type="protein sequence ID" value="MDR6938897.1"/>
    <property type="molecule type" value="Genomic_DNA"/>
</dbReference>
<dbReference type="PANTHER" id="PTHR13799">
    <property type="entry name" value="NGG1 INTERACTING FACTOR 3"/>
    <property type="match status" value="1"/>
</dbReference>
<protein>
    <recommendedName>
        <fullName evidence="3">GTP cyclohydrolase 1 type 2 homolog</fullName>
    </recommendedName>
</protein>
<dbReference type="Pfam" id="PF01784">
    <property type="entry name" value="DUF34_NIF3"/>
    <property type="match status" value="1"/>
</dbReference>
<evidence type="ECO:0000256" key="2">
    <source>
        <dbReference type="ARBA" id="ARBA00011643"/>
    </source>
</evidence>
<comment type="similarity">
    <text evidence="1">Belongs to the GTP cyclohydrolase I type 2/NIF3 family.</text>
</comment>
<organism evidence="5 6">
    <name type="scientific">Arcanobacterium hippocoleae</name>
    <dbReference type="NCBI Taxonomy" id="149017"/>
    <lineage>
        <taxon>Bacteria</taxon>
        <taxon>Bacillati</taxon>
        <taxon>Actinomycetota</taxon>
        <taxon>Actinomycetes</taxon>
        <taxon>Actinomycetales</taxon>
        <taxon>Actinomycetaceae</taxon>
        <taxon>Arcanobacterium</taxon>
    </lineage>
</organism>
<dbReference type="RefSeq" id="WP_309955082.1">
    <property type="nucleotide sequence ID" value="NZ_JAVDUJ010000001.1"/>
</dbReference>
<dbReference type="Proteomes" id="UP001266099">
    <property type="component" value="Unassembled WGS sequence"/>
</dbReference>
<dbReference type="NCBIfam" id="TIGR00486">
    <property type="entry name" value="YbgI_SA1388"/>
    <property type="match status" value="1"/>
</dbReference>
<evidence type="ECO:0000256" key="4">
    <source>
        <dbReference type="ARBA" id="ARBA00022723"/>
    </source>
</evidence>
<evidence type="ECO:0000256" key="3">
    <source>
        <dbReference type="ARBA" id="ARBA00022112"/>
    </source>
</evidence>
<name>A0ABU1T0K1_9ACTO</name>
<gene>
    <name evidence="5" type="ORF">J2S36_000440</name>
</gene>
<comment type="subunit">
    <text evidence="2">Homohexamer.</text>
</comment>
<evidence type="ECO:0000313" key="6">
    <source>
        <dbReference type="Proteomes" id="UP001266099"/>
    </source>
</evidence>
<reference evidence="5 6" key="1">
    <citation type="submission" date="2023-07" db="EMBL/GenBank/DDBJ databases">
        <title>Sequencing the genomes of 1000 actinobacteria strains.</title>
        <authorList>
            <person name="Klenk H.-P."/>
        </authorList>
    </citation>
    <scope>NUCLEOTIDE SEQUENCE [LARGE SCALE GENOMIC DNA]</scope>
    <source>
        <strain evidence="5 6">DSM 15539</strain>
    </source>
</reference>
<proteinExistence type="inferred from homology"/>
<keyword evidence="6" id="KW-1185">Reference proteome</keyword>
<sequence length="266" mass="28912">MKITVAQVEAVMHKFYPLQLAEEWDRVGLVVGDPAQEVKLIGFSVDPCAATINEAIERGAQMLITHHPLYLRGTSSVAAHTGKGAWVHRLIKNDCALFAAHTNADAAQNGSADALADLLKLENRKPLAPNPQQPALGIGRIGDLPLTMSVRELAQRLKALIPQTPAGITIGGDPERIVKRIALSPGAGDSFLSTVREAQVDAYITADLRHHRATDHLWDGGCALIGLTHFASEWPLLPKLRALLATELEVDTYISTIITDPWRERI</sequence>
<evidence type="ECO:0000313" key="5">
    <source>
        <dbReference type="EMBL" id="MDR6938897.1"/>
    </source>
</evidence>